<dbReference type="RefSeq" id="WP_047261688.1">
    <property type="nucleotide sequence ID" value="NZ_CP011542.1"/>
</dbReference>
<dbReference type="Proteomes" id="UP000035199">
    <property type="component" value="Chromosome"/>
</dbReference>
<sequence length="622" mass="69745">MAITFDLSHVVDQRFALYRTISGKPKFRTALSLAALNCVTVTSSSFADIGTAIIGRFGPFTRIDAEVFDPRTETTTTVCVFPCHDVSLNSCQQCTFDKSCEHIIAALLAVTCEETNTDPAELLETFGMTIPTTWPKNDRGNNFPIADETTVIDTLSFDDETVADDPVSQFLDSFPHSKLRLLVDQAAHEIPEFARWLEERSTIALGSDADIAAMLNTKVKDFKALIKSSFSNEEKLTVDLGELLCMIEEHINVGRGKAVAKQARTLLEILDSAYKPEALNPHMQRLISLYIRLCQDTNVRPINLAKWLVKQQLANATRTQLHISEFLPLFDDPAITHYENTLHAALTDTDNPHQYFNHATPAFLLLVALKEAQGDWQTALELLLAEDEGTKALELVFTAPVSLEQQTQWLTTIKNHADASPLKTSCGSASHDIFYNLVETNQLAAAKMYLCTYYAISPTAECFFNLMVLNEIQSGALTDELHTLLTNTSGYFGMQSGLHHAIYSHHQAETFNELMANPENYGFDPDTWKRELSWLAIINPGLAAEIAVQQAWRNLENTGEAAYYNAAKVLSRVLTAAEFHCQKPRQETKNYIKKAIKDMETRYSTRRRMREIFNETFATFGL</sequence>
<accession>A0A0G3GWC7</accession>
<evidence type="ECO:0008006" key="3">
    <source>
        <dbReference type="Google" id="ProtNLM"/>
    </source>
</evidence>
<name>A0A0G3GWC7_9CORY</name>
<dbReference type="KEGG" id="cmv:CMUST_05750"/>
<reference evidence="1 2" key="1">
    <citation type="journal article" date="2015" name="Genome Announc.">
        <title>Complete Genome Sequence of the Type Strain Corynebacterium mustelae DSM 45274, Isolated from Various Tissues of a Male Ferret with Lethal Sepsis.</title>
        <authorList>
            <person name="Ruckert C."/>
            <person name="Eimer J."/>
            <person name="Winkler A."/>
            <person name="Tauch A."/>
        </authorList>
    </citation>
    <scope>NUCLEOTIDE SEQUENCE [LARGE SCALE GENOMIC DNA]</scope>
    <source>
        <strain evidence="1 2">DSM 45274</strain>
    </source>
</reference>
<dbReference type="PATRIC" id="fig|571915.4.peg.1221"/>
<evidence type="ECO:0000313" key="2">
    <source>
        <dbReference type="Proteomes" id="UP000035199"/>
    </source>
</evidence>
<organism evidence="1 2">
    <name type="scientific">Corynebacterium mustelae</name>
    <dbReference type="NCBI Taxonomy" id="571915"/>
    <lineage>
        <taxon>Bacteria</taxon>
        <taxon>Bacillati</taxon>
        <taxon>Actinomycetota</taxon>
        <taxon>Actinomycetes</taxon>
        <taxon>Mycobacteriales</taxon>
        <taxon>Corynebacteriaceae</taxon>
        <taxon>Corynebacterium</taxon>
    </lineage>
</organism>
<gene>
    <name evidence="1" type="ORF">CMUST_05750</name>
</gene>
<proteinExistence type="predicted"/>
<dbReference type="EMBL" id="CP011542">
    <property type="protein sequence ID" value="AKK05486.1"/>
    <property type="molecule type" value="Genomic_DNA"/>
</dbReference>
<evidence type="ECO:0000313" key="1">
    <source>
        <dbReference type="EMBL" id="AKK05486.1"/>
    </source>
</evidence>
<protein>
    <recommendedName>
        <fullName evidence="3">SWIM-type domain-containing protein</fullName>
    </recommendedName>
</protein>
<reference evidence="2" key="2">
    <citation type="submission" date="2015-05" db="EMBL/GenBank/DDBJ databases">
        <title>Complete genome sequence of Corynebacterium mustelae DSM 45274, isolated from various tissues of a male ferret with lethal sepsis.</title>
        <authorList>
            <person name="Ruckert C."/>
            <person name="Albersmeier A."/>
            <person name="Winkler A."/>
            <person name="Tauch A."/>
        </authorList>
    </citation>
    <scope>NUCLEOTIDE SEQUENCE [LARGE SCALE GENOMIC DNA]</scope>
    <source>
        <strain evidence="2">DSM 45274</strain>
    </source>
</reference>
<keyword evidence="2" id="KW-1185">Reference proteome</keyword>
<dbReference type="AlphaFoldDB" id="A0A0G3GWC7"/>